<evidence type="ECO:0000256" key="1">
    <source>
        <dbReference type="SAM" id="Phobius"/>
    </source>
</evidence>
<organism evidence="3 4">
    <name type="scientific">Megalodesulfovibrio gigas (strain ATCC 19364 / DSM 1382 / NCIMB 9332 / VKM B-1759)</name>
    <name type="common">Desulfovibrio gigas</name>
    <dbReference type="NCBI Taxonomy" id="1121448"/>
    <lineage>
        <taxon>Bacteria</taxon>
        <taxon>Pseudomonadati</taxon>
        <taxon>Thermodesulfobacteriota</taxon>
        <taxon>Desulfovibrionia</taxon>
        <taxon>Desulfovibrionales</taxon>
        <taxon>Desulfovibrionaceae</taxon>
        <taxon>Megalodesulfovibrio</taxon>
    </lineage>
</organism>
<feature type="transmembrane region" description="Helical" evidence="1">
    <location>
        <begin position="69"/>
        <end position="86"/>
    </location>
</feature>
<protein>
    <recommendedName>
        <fullName evidence="2">VanZ-like domain-containing protein</fullName>
    </recommendedName>
</protein>
<reference evidence="3 4" key="1">
    <citation type="journal article" date="2013" name="J. Bacteriol.">
        <title>Roles of HynAB and Ech, the only two hydrogenases found in the model sulfate reducer Desulfovibrio gigas.</title>
        <authorList>
            <person name="Morais-Silva F.O."/>
            <person name="Santos C.I."/>
            <person name="Rodrigues R."/>
            <person name="Pereira I.A."/>
            <person name="Rodrigues-Pousada C."/>
        </authorList>
    </citation>
    <scope>NUCLEOTIDE SEQUENCE [LARGE SCALE GENOMIC DNA]</scope>
    <source>
        <strain evidence="4">ATCC 19364 / DSM 1382 / NCIMB 9332 / VKM B-1759</strain>
    </source>
</reference>
<dbReference type="InterPro" id="IPR006976">
    <property type="entry name" value="VanZ-like"/>
</dbReference>
<feature type="transmembrane region" description="Helical" evidence="1">
    <location>
        <begin position="42"/>
        <end position="62"/>
    </location>
</feature>
<dbReference type="AlphaFoldDB" id="T2G6N4"/>
<sequence length="121" mass="13303">MDMCLTRRSAGVLRLMWLASMALVTALSLLPDVGPPAVFDHVDLVAHLIAYAWLALLPRLALRQSDRTWAWGMLGLGLALELLQGLTPYRSLSLWDMLANTAGVGLGVWLGGLVRRRLPRT</sequence>
<dbReference type="PATRIC" id="fig|1121448.10.peg.318"/>
<gene>
    <name evidence="3" type="ORF">DGI_0313</name>
</gene>
<feature type="domain" description="VanZ-like" evidence="2">
    <location>
        <begin position="44"/>
        <end position="111"/>
    </location>
</feature>
<keyword evidence="1" id="KW-0812">Transmembrane</keyword>
<keyword evidence="1" id="KW-1133">Transmembrane helix</keyword>
<feature type="transmembrane region" description="Helical" evidence="1">
    <location>
        <begin position="12"/>
        <end position="30"/>
    </location>
</feature>
<dbReference type="Proteomes" id="UP000016587">
    <property type="component" value="Chromosome"/>
</dbReference>
<dbReference type="KEGG" id="dgg:DGI_0313"/>
<dbReference type="RefSeq" id="WP_021758853.1">
    <property type="nucleotide sequence ID" value="NC_022444.1"/>
</dbReference>
<reference evidence="4" key="2">
    <citation type="submission" date="2013-07" db="EMBL/GenBank/DDBJ databases">
        <authorList>
            <person name="Morais-Silva F.O."/>
            <person name="Rezende A.M."/>
            <person name="Pimentel C."/>
            <person name="Resende D.M."/>
            <person name="Santos C.I."/>
            <person name="Clemente C."/>
            <person name="de Oliveira L.M."/>
            <person name="da Silva S.M."/>
            <person name="Costa D.A."/>
            <person name="Varela-Raposo A."/>
            <person name="Horacio E.C.A."/>
            <person name="Matos M."/>
            <person name="Flores O."/>
            <person name="Ruiz J.C."/>
            <person name="Rodrigues-Pousada C."/>
        </authorList>
    </citation>
    <scope>NUCLEOTIDE SEQUENCE [LARGE SCALE GENOMIC DNA]</scope>
    <source>
        <strain evidence="4">ATCC 19364 / DSM 1382 / NCIMB 9332 / VKM B-1759</strain>
    </source>
</reference>
<keyword evidence="4" id="KW-1185">Reference proteome</keyword>
<evidence type="ECO:0000313" key="3">
    <source>
        <dbReference type="EMBL" id="AGW12240.1"/>
    </source>
</evidence>
<dbReference type="EMBL" id="CP006585">
    <property type="protein sequence ID" value="AGW12240.1"/>
    <property type="molecule type" value="Genomic_DNA"/>
</dbReference>
<dbReference type="eggNOG" id="COG5652">
    <property type="taxonomic scope" value="Bacteria"/>
</dbReference>
<keyword evidence="1" id="KW-0472">Membrane</keyword>
<feature type="transmembrane region" description="Helical" evidence="1">
    <location>
        <begin position="92"/>
        <end position="114"/>
    </location>
</feature>
<proteinExistence type="predicted"/>
<evidence type="ECO:0000313" key="4">
    <source>
        <dbReference type="Proteomes" id="UP000016587"/>
    </source>
</evidence>
<dbReference type="Pfam" id="PF04892">
    <property type="entry name" value="VanZ"/>
    <property type="match status" value="1"/>
</dbReference>
<dbReference type="STRING" id="1121448.DGI_0313"/>
<dbReference type="HOGENOM" id="CLU_096028_3_5_7"/>
<accession>T2G6N4</accession>
<evidence type="ECO:0000259" key="2">
    <source>
        <dbReference type="Pfam" id="PF04892"/>
    </source>
</evidence>
<name>T2G6N4_MEGG1</name>